<dbReference type="Proteomes" id="UP001642487">
    <property type="component" value="Chromosome 9"/>
</dbReference>
<feature type="transmembrane region" description="Helical" evidence="1">
    <location>
        <begin position="63"/>
        <end position="81"/>
    </location>
</feature>
<sequence length="108" mass="12090">MRKSLGLGGHLGDTKSLQTRQLKPTQTIIASRRRLLNRVGSILHHHHLLLPLFLRATDRSHSVLSFSLHVGFIFFGFQISVVSFFTVLVVAVHCIFCSSIDCSVAFFV</sequence>
<keyword evidence="1" id="KW-1133">Transmembrane helix</keyword>
<evidence type="ECO:0000313" key="2">
    <source>
        <dbReference type="EMBL" id="CAK9328952.1"/>
    </source>
</evidence>
<proteinExistence type="predicted"/>
<dbReference type="EMBL" id="OZ021743">
    <property type="protein sequence ID" value="CAK9328952.1"/>
    <property type="molecule type" value="Genomic_DNA"/>
</dbReference>
<organism evidence="2 3">
    <name type="scientific">Citrullus colocynthis</name>
    <name type="common">colocynth</name>
    <dbReference type="NCBI Taxonomy" id="252529"/>
    <lineage>
        <taxon>Eukaryota</taxon>
        <taxon>Viridiplantae</taxon>
        <taxon>Streptophyta</taxon>
        <taxon>Embryophyta</taxon>
        <taxon>Tracheophyta</taxon>
        <taxon>Spermatophyta</taxon>
        <taxon>Magnoliopsida</taxon>
        <taxon>eudicotyledons</taxon>
        <taxon>Gunneridae</taxon>
        <taxon>Pentapetalae</taxon>
        <taxon>rosids</taxon>
        <taxon>fabids</taxon>
        <taxon>Cucurbitales</taxon>
        <taxon>Cucurbitaceae</taxon>
        <taxon>Benincaseae</taxon>
        <taxon>Citrullus</taxon>
    </lineage>
</organism>
<reference evidence="2 3" key="1">
    <citation type="submission" date="2024-03" db="EMBL/GenBank/DDBJ databases">
        <authorList>
            <person name="Gkanogiannis A."/>
            <person name="Becerra Lopez-Lavalle L."/>
        </authorList>
    </citation>
    <scope>NUCLEOTIDE SEQUENCE [LARGE SCALE GENOMIC DNA]</scope>
</reference>
<keyword evidence="1" id="KW-0472">Membrane</keyword>
<name>A0ABP0Z834_9ROSI</name>
<accession>A0ABP0Z834</accession>
<gene>
    <name evidence="2" type="ORF">CITCOLO1_LOCUS21387</name>
</gene>
<evidence type="ECO:0000256" key="1">
    <source>
        <dbReference type="SAM" id="Phobius"/>
    </source>
</evidence>
<protein>
    <recommendedName>
        <fullName evidence="4">Transmembrane protein</fullName>
    </recommendedName>
</protein>
<keyword evidence="3" id="KW-1185">Reference proteome</keyword>
<evidence type="ECO:0000313" key="3">
    <source>
        <dbReference type="Proteomes" id="UP001642487"/>
    </source>
</evidence>
<evidence type="ECO:0008006" key="4">
    <source>
        <dbReference type="Google" id="ProtNLM"/>
    </source>
</evidence>
<keyword evidence="1" id="KW-0812">Transmembrane</keyword>